<keyword evidence="4" id="KW-1185">Reference proteome</keyword>
<feature type="domain" description="Beta-lactamase-related" evidence="2">
    <location>
        <begin position="44"/>
        <end position="414"/>
    </location>
</feature>
<keyword evidence="1 3" id="KW-0378">Hydrolase</keyword>
<proteinExistence type="predicted"/>
<organism evidence="3 4">
    <name type="scientific">Flagellimonas iocasae</name>
    <dbReference type="NCBI Taxonomy" id="2055905"/>
    <lineage>
        <taxon>Bacteria</taxon>
        <taxon>Pseudomonadati</taxon>
        <taxon>Bacteroidota</taxon>
        <taxon>Flavobacteriia</taxon>
        <taxon>Flavobacteriales</taxon>
        <taxon>Flavobacteriaceae</taxon>
        <taxon>Flagellimonas</taxon>
    </lineage>
</organism>
<dbReference type="Pfam" id="PF00144">
    <property type="entry name" value="Beta-lactamase"/>
    <property type="match status" value="1"/>
</dbReference>
<dbReference type="InterPro" id="IPR001466">
    <property type="entry name" value="Beta-lactam-related"/>
</dbReference>
<dbReference type="PANTHER" id="PTHR43283:SF11">
    <property type="entry name" value="BETA-LACTAMASE-RELATED DOMAIN-CONTAINING PROTEIN"/>
    <property type="match status" value="1"/>
</dbReference>
<comment type="caution">
    <text evidence="3">The sequence shown here is derived from an EMBL/GenBank/DDBJ whole genome shotgun (WGS) entry which is preliminary data.</text>
</comment>
<protein>
    <submittedName>
        <fullName evidence="3">Serine hydrolase domain-containing protein</fullName>
        <ecNumber evidence="3">3.-.-.-</ecNumber>
    </submittedName>
</protein>
<name>A0ABW4XXP8_9FLAO</name>
<accession>A0ABW4XXP8</accession>
<dbReference type="InterPro" id="IPR012338">
    <property type="entry name" value="Beta-lactam/transpept-like"/>
</dbReference>
<dbReference type="PANTHER" id="PTHR43283">
    <property type="entry name" value="BETA-LACTAMASE-RELATED"/>
    <property type="match status" value="1"/>
</dbReference>
<evidence type="ECO:0000313" key="3">
    <source>
        <dbReference type="EMBL" id="MFD2100311.1"/>
    </source>
</evidence>
<dbReference type="SUPFAM" id="SSF56601">
    <property type="entry name" value="beta-lactamase/transpeptidase-like"/>
    <property type="match status" value="1"/>
</dbReference>
<reference evidence="4" key="1">
    <citation type="journal article" date="2019" name="Int. J. Syst. Evol. Microbiol.">
        <title>The Global Catalogue of Microorganisms (GCM) 10K type strain sequencing project: providing services to taxonomists for standard genome sequencing and annotation.</title>
        <authorList>
            <consortium name="The Broad Institute Genomics Platform"/>
            <consortium name="The Broad Institute Genome Sequencing Center for Infectious Disease"/>
            <person name="Wu L."/>
            <person name="Ma J."/>
        </authorList>
    </citation>
    <scope>NUCLEOTIDE SEQUENCE [LARGE SCALE GENOMIC DNA]</scope>
    <source>
        <strain evidence="4">JCM 3389</strain>
    </source>
</reference>
<evidence type="ECO:0000313" key="4">
    <source>
        <dbReference type="Proteomes" id="UP001597342"/>
    </source>
</evidence>
<dbReference type="Proteomes" id="UP001597342">
    <property type="component" value="Unassembled WGS sequence"/>
</dbReference>
<dbReference type="EMBL" id="JBHUHU010000003">
    <property type="protein sequence ID" value="MFD2100311.1"/>
    <property type="molecule type" value="Genomic_DNA"/>
</dbReference>
<sequence length="434" mass="49848">MSRIIISLLFTAFTTFFGVAQNELIHAYPSKLGLDSIFISQKVDSIMQLGIKEQAFPGAQLLVAKNDTVIFHEAYGFHTYDSLQPVALNDLYDLASVTKVLGPLPALMKLVDEDKIKLDVPFSTYWKPWRNRKDKKDLTLREILSHQAGLIPYIVFLQKVIKNGELKNRFVRSTFNKRFEKRVNDQLYINRRFERKMNRIINRSKVSDEKKYVYSGLSFLIFPTLIEQLTQTDYQTYLHDTFYEPLGCHTLGYLPSLKHWVNSIVPTENDTLFRKTVVKGWVHDENASLMGGVSGNAGLFGTADDLAKMMLFYENYGAANGEQLISEETVKEFTKVQYPENENRRGLGFDKPLFNNAELPLEDAYPSPLASEASFGHSGFTGTFVWADPEKKLVFIFLSNRVYPTRDHRNLYDLNIRTALMDVFYKAQAIPHQN</sequence>
<dbReference type="InterPro" id="IPR050789">
    <property type="entry name" value="Diverse_Enzym_Activities"/>
</dbReference>
<dbReference type="EC" id="3.-.-.-" evidence="3"/>
<dbReference type="Gene3D" id="3.40.710.10">
    <property type="entry name" value="DD-peptidase/beta-lactamase superfamily"/>
    <property type="match status" value="1"/>
</dbReference>
<dbReference type="GO" id="GO:0016787">
    <property type="term" value="F:hydrolase activity"/>
    <property type="evidence" value="ECO:0007669"/>
    <property type="project" value="UniProtKB-KW"/>
</dbReference>
<evidence type="ECO:0000256" key="1">
    <source>
        <dbReference type="ARBA" id="ARBA00022801"/>
    </source>
</evidence>
<evidence type="ECO:0000259" key="2">
    <source>
        <dbReference type="Pfam" id="PF00144"/>
    </source>
</evidence>
<gene>
    <name evidence="3" type="ORF">ACFSJE_11030</name>
</gene>
<dbReference type="RefSeq" id="WP_379831030.1">
    <property type="nucleotide sequence ID" value="NZ_JBHUHU010000003.1"/>
</dbReference>